<dbReference type="InterPro" id="IPR036423">
    <property type="entry name" value="SOD-like_Cu/Zn_dom_sf"/>
</dbReference>
<comment type="caution">
    <text evidence="3">The sequence shown here is derived from an EMBL/GenBank/DDBJ whole genome shotgun (WGS) entry which is preliminary data.</text>
</comment>
<accession>A0ABN2GDL5</accession>
<keyword evidence="2" id="KW-0732">Signal</keyword>
<feature type="chain" id="PRO_5046844545" description="Superoxide dismutase family protein" evidence="2">
    <location>
        <begin position="31"/>
        <end position="173"/>
    </location>
</feature>
<keyword evidence="4" id="KW-1185">Reference proteome</keyword>
<reference evidence="3 4" key="1">
    <citation type="journal article" date="2019" name="Int. J. Syst. Evol. Microbiol.">
        <title>The Global Catalogue of Microorganisms (GCM) 10K type strain sequencing project: providing services to taxonomists for standard genome sequencing and annotation.</title>
        <authorList>
            <consortium name="The Broad Institute Genomics Platform"/>
            <consortium name="The Broad Institute Genome Sequencing Center for Infectious Disease"/>
            <person name="Wu L."/>
            <person name="Ma J."/>
        </authorList>
    </citation>
    <scope>NUCLEOTIDE SEQUENCE [LARGE SCALE GENOMIC DNA]</scope>
    <source>
        <strain evidence="3 4">JCM 16001</strain>
    </source>
</reference>
<dbReference type="EMBL" id="BAAAQF010000005">
    <property type="protein sequence ID" value="GAA1669264.1"/>
    <property type="molecule type" value="Genomic_DNA"/>
</dbReference>
<dbReference type="PROSITE" id="PS51257">
    <property type="entry name" value="PROKAR_LIPOPROTEIN"/>
    <property type="match status" value="1"/>
</dbReference>
<evidence type="ECO:0000313" key="4">
    <source>
        <dbReference type="Proteomes" id="UP001499851"/>
    </source>
</evidence>
<gene>
    <name evidence="3" type="ORF">GCM10009830_13750</name>
</gene>
<dbReference type="InterPro" id="IPR006311">
    <property type="entry name" value="TAT_signal"/>
</dbReference>
<comment type="similarity">
    <text evidence="1">Belongs to the Cu-Zn superoxide dismutase family.</text>
</comment>
<name>A0ABN2GDL5_9ACTN</name>
<dbReference type="RefSeq" id="WP_344483595.1">
    <property type="nucleotide sequence ID" value="NZ_BAAAQF010000005.1"/>
</dbReference>
<dbReference type="PROSITE" id="PS51318">
    <property type="entry name" value="TAT"/>
    <property type="match status" value="1"/>
</dbReference>
<dbReference type="Proteomes" id="UP001499851">
    <property type="component" value="Unassembled WGS sequence"/>
</dbReference>
<proteinExistence type="inferred from homology"/>
<evidence type="ECO:0000256" key="1">
    <source>
        <dbReference type="ARBA" id="ARBA00010457"/>
    </source>
</evidence>
<feature type="signal peptide" evidence="2">
    <location>
        <begin position="1"/>
        <end position="30"/>
    </location>
</feature>
<sequence>MPNRRATVKAAAAAAAAVLAAAAAACGSDAEDSPDLGGTWTAALSTTAEWAAVYPNGHGTAKAESSDGTSVQLTVGGLAGSTEYTAHVHDGECDENPPGGGHWLADPNGEDAAGNIVELSFTTSETGTGEVTESSPLMLDDRAESVVVHAPDAAVTAAGLTGNRVLCGDLDDD</sequence>
<organism evidence="3 4">
    <name type="scientific">Glycomyces endophyticus</name>
    <dbReference type="NCBI Taxonomy" id="480996"/>
    <lineage>
        <taxon>Bacteria</taxon>
        <taxon>Bacillati</taxon>
        <taxon>Actinomycetota</taxon>
        <taxon>Actinomycetes</taxon>
        <taxon>Glycomycetales</taxon>
        <taxon>Glycomycetaceae</taxon>
        <taxon>Glycomyces</taxon>
    </lineage>
</organism>
<protein>
    <recommendedName>
        <fullName evidence="5">Superoxide dismutase family protein</fullName>
    </recommendedName>
</protein>
<evidence type="ECO:0008006" key="5">
    <source>
        <dbReference type="Google" id="ProtNLM"/>
    </source>
</evidence>
<dbReference type="Gene3D" id="2.60.40.200">
    <property type="entry name" value="Superoxide dismutase, copper/zinc binding domain"/>
    <property type="match status" value="1"/>
</dbReference>
<evidence type="ECO:0000256" key="2">
    <source>
        <dbReference type="SAM" id="SignalP"/>
    </source>
</evidence>
<evidence type="ECO:0000313" key="3">
    <source>
        <dbReference type="EMBL" id="GAA1669264.1"/>
    </source>
</evidence>